<name>A0A967ARV8_9FLAO</name>
<dbReference type="AlphaFoldDB" id="A0A967ARV8"/>
<dbReference type="PROSITE" id="PS51123">
    <property type="entry name" value="OMPA_2"/>
    <property type="match status" value="1"/>
</dbReference>
<feature type="region of interest" description="Disordered" evidence="2">
    <location>
        <begin position="274"/>
        <end position="303"/>
    </location>
</feature>
<keyword evidence="1 3" id="KW-0472">Membrane</keyword>
<evidence type="ECO:0000256" key="2">
    <source>
        <dbReference type="SAM" id="MobiDB-lite"/>
    </source>
</evidence>
<organism evidence="5 6">
    <name type="scientific">Pelagihabitans pacificus</name>
    <dbReference type="NCBI Taxonomy" id="2696054"/>
    <lineage>
        <taxon>Bacteria</taxon>
        <taxon>Pseudomonadati</taxon>
        <taxon>Bacteroidota</taxon>
        <taxon>Flavobacteriia</taxon>
        <taxon>Flavobacteriales</taxon>
        <taxon>Flavobacteriaceae</taxon>
        <taxon>Pelagihabitans</taxon>
    </lineage>
</organism>
<keyword evidence="6" id="KW-1185">Reference proteome</keyword>
<protein>
    <submittedName>
        <fullName evidence="5">OmpA family protein</fullName>
    </submittedName>
</protein>
<evidence type="ECO:0000259" key="4">
    <source>
        <dbReference type="PROSITE" id="PS51123"/>
    </source>
</evidence>
<accession>A0A967ARV8</accession>
<dbReference type="Pfam" id="PF00691">
    <property type="entry name" value="OmpA"/>
    <property type="match status" value="2"/>
</dbReference>
<feature type="transmembrane region" description="Helical" evidence="3">
    <location>
        <begin position="7"/>
        <end position="25"/>
    </location>
</feature>
<dbReference type="PANTHER" id="PTHR30329:SF21">
    <property type="entry name" value="LIPOPROTEIN YIAD-RELATED"/>
    <property type="match status" value="1"/>
</dbReference>
<reference evidence="5" key="2">
    <citation type="submission" date="2020-03" db="EMBL/GenBank/DDBJ databases">
        <title>Flavobacteriaceae bacterium strain TP-CH-4, a member of the family Flavobacteriaceae isolated from a deep-sea seamount.</title>
        <authorList>
            <person name="Zhang D.-C."/>
        </authorList>
    </citation>
    <scope>NUCLEOTIDE SEQUENCE</scope>
    <source>
        <strain evidence="5">TP-CH-4</strain>
    </source>
</reference>
<dbReference type="CDD" id="cd07185">
    <property type="entry name" value="OmpA_C-like"/>
    <property type="match status" value="1"/>
</dbReference>
<dbReference type="InterPro" id="IPR050330">
    <property type="entry name" value="Bact_OuterMem_StrucFunc"/>
</dbReference>
<dbReference type="RefSeq" id="WP_152573317.1">
    <property type="nucleotide sequence ID" value="NZ_VIKU02000001.1"/>
</dbReference>
<keyword evidence="3" id="KW-1133">Transmembrane helix</keyword>
<evidence type="ECO:0000313" key="6">
    <source>
        <dbReference type="Proteomes" id="UP000707206"/>
    </source>
</evidence>
<sequence length="303" mass="32927">MTKTTTNLLGILITIIGGTFLYVQLCSSCGTTVAKEEPVKETVMPAEPSATSYPFAFSDGDYAYNENDNYNFNVSSSSILMPLSQKVIDGIASLKTFLTENAGKVINVTGYYKASESNDSAFPNLGLARANAVKNHMVENGISSTQINTMGQLMEEMVPKDNMYLGPVEYSLADRAADSEDELNALYDKIVANPLVLYFDTGEASINLTAEQRQKVADISRYLDKVPNAKAKVVGHTDNEGRRVTNMRLGQGRADFAKAYLIQNGIADTKIVATSEGPDSPVESNATEEGRAKNRRTVVTLMK</sequence>
<dbReference type="Proteomes" id="UP000707206">
    <property type="component" value="Unassembled WGS sequence"/>
</dbReference>
<dbReference type="Gene3D" id="3.30.1330.60">
    <property type="entry name" value="OmpA-like domain"/>
    <property type="match status" value="2"/>
</dbReference>
<comment type="caution">
    <text evidence="5">The sequence shown here is derived from an EMBL/GenBank/DDBJ whole genome shotgun (WGS) entry which is preliminary data.</text>
</comment>
<dbReference type="PANTHER" id="PTHR30329">
    <property type="entry name" value="STATOR ELEMENT OF FLAGELLAR MOTOR COMPLEX"/>
    <property type="match status" value="1"/>
</dbReference>
<gene>
    <name evidence="5" type="ORF">FK220_005845</name>
</gene>
<evidence type="ECO:0000313" key="5">
    <source>
        <dbReference type="EMBL" id="NHF58852.1"/>
    </source>
</evidence>
<proteinExistence type="predicted"/>
<dbReference type="EMBL" id="VIKU02000001">
    <property type="protein sequence ID" value="NHF58852.1"/>
    <property type="molecule type" value="Genomic_DNA"/>
</dbReference>
<reference evidence="5" key="1">
    <citation type="submission" date="2019-07" db="EMBL/GenBank/DDBJ databases">
        <authorList>
            <person name="De-Chao Zhang Q."/>
        </authorList>
    </citation>
    <scope>NUCLEOTIDE SEQUENCE</scope>
    <source>
        <strain evidence="5">TP-CH-4</strain>
    </source>
</reference>
<dbReference type="InterPro" id="IPR006665">
    <property type="entry name" value="OmpA-like"/>
</dbReference>
<dbReference type="InterPro" id="IPR036737">
    <property type="entry name" value="OmpA-like_sf"/>
</dbReference>
<dbReference type="SUPFAM" id="SSF103088">
    <property type="entry name" value="OmpA-like"/>
    <property type="match status" value="2"/>
</dbReference>
<evidence type="ECO:0000256" key="1">
    <source>
        <dbReference type="PROSITE-ProRule" id="PRU00473"/>
    </source>
</evidence>
<keyword evidence="3" id="KW-0812">Transmembrane</keyword>
<evidence type="ECO:0000256" key="3">
    <source>
        <dbReference type="SAM" id="Phobius"/>
    </source>
</evidence>
<feature type="domain" description="OmpA-like" evidence="4">
    <location>
        <begin position="186"/>
        <end position="303"/>
    </location>
</feature>
<dbReference type="GO" id="GO:0016020">
    <property type="term" value="C:membrane"/>
    <property type="evidence" value="ECO:0007669"/>
    <property type="project" value="UniProtKB-UniRule"/>
</dbReference>